<dbReference type="InterPro" id="IPR007042">
    <property type="entry name" value="SERRATE/Ars2_C"/>
</dbReference>
<keyword evidence="4" id="KW-0539">Nucleus</keyword>
<feature type="region of interest" description="Disordered" evidence="6">
    <location>
        <begin position="568"/>
        <end position="611"/>
    </location>
</feature>
<dbReference type="Pfam" id="PF12066">
    <property type="entry name" value="SERRATE_Ars2_N"/>
    <property type="match status" value="1"/>
</dbReference>
<evidence type="ECO:0000256" key="6">
    <source>
        <dbReference type="SAM" id="MobiDB-lite"/>
    </source>
</evidence>
<feature type="domain" description="SERRATE/Ars2 C-terminal" evidence="7">
    <location>
        <begin position="539"/>
        <end position="598"/>
    </location>
</feature>
<name>A0AAD4N9Z5_9BILA</name>
<keyword evidence="10" id="KW-1185">Reference proteome</keyword>
<feature type="compositionally biased region" description="Polar residues" evidence="6">
    <location>
        <begin position="200"/>
        <end position="214"/>
    </location>
</feature>
<comment type="caution">
    <text evidence="9">The sequence shown here is derived from an EMBL/GenBank/DDBJ whole genome shotgun (WGS) entry which is preliminary data.</text>
</comment>
<dbReference type="PANTHER" id="PTHR13165">
    <property type="entry name" value="ARSENITE-RESISTANCE PROTEIN 2"/>
    <property type="match status" value="1"/>
</dbReference>
<dbReference type="InterPro" id="IPR039727">
    <property type="entry name" value="SE/Ars2"/>
</dbReference>
<evidence type="ECO:0000256" key="5">
    <source>
        <dbReference type="ARBA" id="ARBA00030701"/>
    </source>
</evidence>
<dbReference type="PANTHER" id="PTHR13165:SF0">
    <property type="entry name" value="SERRATE RNA EFFECTOR MOLECULE HOMOLOG"/>
    <property type="match status" value="1"/>
</dbReference>
<evidence type="ECO:0000256" key="4">
    <source>
        <dbReference type="ARBA" id="ARBA00023242"/>
    </source>
</evidence>
<evidence type="ECO:0000256" key="3">
    <source>
        <dbReference type="ARBA" id="ARBA00017364"/>
    </source>
</evidence>
<dbReference type="InterPro" id="IPR021933">
    <property type="entry name" value="SERRATE/Ars2_N"/>
</dbReference>
<feature type="region of interest" description="Disordered" evidence="6">
    <location>
        <begin position="197"/>
        <end position="235"/>
    </location>
</feature>
<dbReference type="Proteomes" id="UP001201812">
    <property type="component" value="Unassembled WGS sequence"/>
</dbReference>
<organism evidence="9 10">
    <name type="scientific">Ditylenchus destructor</name>
    <dbReference type="NCBI Taxonomy" id="166010"/>
    <lineage>
        <taxon>Eukaryota</taxon>
        <taxon>Metazoa</taxon>
        <taxon>Ecdysozoa</taxon>
        <taxon>Nematoda</taxon>
        <taxon>Chromadorea</taxon>
        <taxon>Rhabditida</taxon>
        <taxon>Tylenchina</taxon>
        <taxon>Tylenchomorpha</taxon>
        <taxon>Sphaerularioidea</taxon>
        <taxon>Anguinidae</taxon>
        <taxon>Anguininae</taxon>
        <taxon>Ditylenchus</taxon>
    </lineage>
</organism>
<dbReference type="EMBL" id="JAKKPZ010000010">
    <property type="protein sequence ID" value="KAI1716452.1"/>
    <property type="molecule type" value="Genomic_DNA"/>
</dbReference>
<feature type="compositionally biased region" description="Basic and acidic residues" evidence="6">
    <location>
        <begin position="591"/>
        <end position="604"/>
    </location>
</feature>
<gene>
    <name evidence="9" type="ORF">DdX_07507</name>
</gene>
<feature type="region of interest" description="Disordered" evidence="6">
    <location>
        <begin position="1"/>
        <end position="54"/>
    </location>
</feature>
<dbReference type="AlphaFoldDB" id="A0AAD4N9Z5"/>
<dbReference type="Pfam" id="PF04959">
    <property type="entry name" value="ARS2"/>
    <property type="match status" value="1"/>
</dbReference>
<proteinExistence type="inferred from homology"/>
<comment type="subcellular location">
    <subcellularLocation>
        <location evidence="1">Nucleus</location>
    </subcellularLocation>
</comment>
<dbReference type="GO" id="GO:0031053">
    <property type="term" value="P:primary miRNA processing"/>
    <property type="evidence" value="ECO:0007669"/>
    <property type="project" value="TreeGrafter"/>
</dbReference>
<evidence type="ECO:0000256" key="1">
    <source>
        <dbReference type="ARBA" id="ARBA00004123"/>
    </source>
</evidence>
<reference evidence="9" key="1">
    <citation type="submission" date="2022-01" db="EMBL/GenBank/DDBJ databases">
        <title>Genome Sequence Resource for Two Populations of Ditylenchus destructor, the Migratory Endoparasitic Phytonematode.</title>
        <authorList>
            <person name="Zhang H."/>
            <person name="Lin R."/>
            <person name="Xie B."/>
        </authorList>
    </citation>
    <scope>NUCLEOTIDE SEQUENCE</scope>
    <source>
        <strain evidence="9">BazhouSP</strain>
    </source>
</reference>
<feature type="compositionally biased region" description="Basic and acidic residues" evidence="6">
    <location>
        <begin position="10"/>
        <end position="41"/>
    </location>
</feature>
<evidence type="ECO:0000313" key="9">
    <source>
        <dbReference type="EMBL" id="KAI1716452.1"/>
    </source>
</evidence>
<evidence type="ECO:0000259" key="8">
    <source>
        <dbReference type="Pfam" id="PF12066"/>
    </source>
</evidence>
<sequence length="611" mass="70641">MPESGEEDFDQQRRNRDKFVREREYGDRTRGRDFAMDRRDYSNGTGMKRNTIRREDEPVVKRNRFDSASDSFDPQFIRKEETTIPVMLTFKKFLATQDDSLTDEEAIEKYKEYKLEFKRQEYEKYFQQHRDEEWFRLKYHPVDSGTIKEEQKAFVQKRLDIFTSFLENVVIKLEDGPDEALEALNDEEIEDESITDLKKMQQQKSDAPNGSNGDVKTEVKTETDAAVSSQDAEGSELCKQHPGFLRIGLTDPLQESKFQRRGWVTFRRDVNVKEIFWGLKNAKIAGADLGAIVNRDLKRRIRFVNGVTLHRTVAQNDIKHAAKLIVLYDHKAKLHLDPEAPYGPIEDLDSAIVQSKNPVLKGIVDYLVEETSAEEEELLGMNGNAETDAKIPLEIDTDQLKVLDKLVLYLRIVHSVDFYNHGEYPNEDTMPNRIGIIHVRGFPPKEDQFEKSENGTVMIPKSFIDVSFAFLPSLDSYMLYRTSLLVSTTDLIQHYSKIPYILQKSSRNLATRMPKKLSKTLLQQIVLNWRKTNGCAHSQHLVSKHQEKLDEVKDEALYFNNYLSDPCRPQNPEPKAVPQSQPQTSSTISSTDERRPQQDFDRNGIKLGCTN</sequence>
<accession>A0AAD4N9Z5</accession>
<dbReference type="GO" id="GO:0016604">
    <property type="term" value="C:nuclear body"/>
    <property type="evidence" value="ECO:0007669"/>
    <property type="project" value="TreeGrafter"/>
</dbReference>
<evidence type="ECO:0000313" key="10">
    <source>
        <dbReference type="Proteomes" id="UP001201812"/>
    </source>
</evidence>
<feature type="domain" description="SERRATE/Ars2 N-terminal" evidence="8">
    <location>
        <begin position="91"/>
        <end position="171"/>
    </location>
</feature>
<evidence type="ECO:0000256" key="2">
    <source>
        <dbReference type="ARBA" id="ARBA00005407"/>
    </source>
</evidence>
<feature type="compositionally biased region" description="Low complexity" evidence="6">
    <location>
        <begin position="578"/>
        <end position="590"/>
    </location>
</feature>
<protein>
    <recommendedName>
        <fullName evidence="3">Serrate RNA effector molecule homolog</fullName>
    </recommendedName>
    <alternativeName>
        <fullName evidence="5">Arsenite-resistance protein 2 homolog</fullName>
    </alternativeName>
</protein>
<comment type="similarity">
    <text evidence="2">Belongs to the ARS2 family.</text>
</comment>
<evidence type="ECO:0000259" key="7">
    <source>
        <dbReference type="Pfam" id="PF04959"/>
    </source>
</evidence>